<dbReference type="EMBL" id="JACGCI010000056">
    <property type="protein sequence ID" value="KAF6750551.1"/>
    <property type="molecule type" value="Genomic_DNA"/>
</dbReference>
<dbReference type="SUPFAM" id="SSF144232">
    <property type="entry name" value="HIT/MYND zinc finger-like"/>
    <property type="match status" value="1"/>
</dbReference>
<accession>A0A8H6HQ06</accession>
<evidence type="ECO:0000256" key="3">
    <source>
        <dbReference type="ARBA" id="ARBA00022833"/>
    </source>
</evidence>
<organism evidence="6 7">
    <name type="scientific">Ephemerocybe angulata</name>
    <dbReference type="NCBI Taxonomy" id="980116"/>
    <lineage>
        <taxon>Eukaryota</taxon>
        <taxon>Fungi</taxon>
        <taxon>Dikarya</taxon>
        <taxon>Basidiomycota</taxon>
        <taxon>Agaricomycotina</taxon>
        <taxon>Agaricomycetes</taxon>
        <taxon>Agaricomycetidae</taxon>
        <taxon>Agaricales</taxon>
        <taxon>Agaricineae</taxon>
        <taxon>Psathyrellaceae</taxon>
        <taxon>Ephemerocybe</taxon>
    </lineage>
</organism>
<keyword evidence="3" id="KW-0862">Zinc</keyword>
<reference evidence="6 7" key="1">
    <citation type="submission" date="2020-07" db="EMBL/GenBank/DDBJ databases">
        <title>Comparative genomics of pyrophilous fungi reveals a link between fire events and developmental genes.</title>
        <authorList>
            <consortium name="DOE Joint Genome Institute"/>
            <person name="Steindorff A.S."/>
            <person name="Carver A."/>
            <person name="Calhoun S."/>
            <person name="Stillman K."/>
            <person name="Liu H."/>
            <person name="Lipzen A."/>
            <person name="Pangilinan J."/>
            <person name="Labutti K."/>
            <person name="Bruns T.D."/>
            <person name="Grigoriev I.V."/>
        </authorList>
    </citation>
    <scope>NUCLEOTIDE SEQUENCE [LARGE SCALE GENOMIC DNA]</scope>
    <source>
        <strain evidence="6 7">CBS 144469</strain>
    </source>
</reference>
<evidence type="ECO:0000256" key="4">
    <source>
        <dbReference type="PROSITE-ProRule" id="PRU00134"/>
    </source>
</evidence>
<evidence type="ECO:0000259" key="5">
    <source>
        <dbReference type="PROSITE" id="PS50865"/>
    </source>
</evidence>
<sequence length="699" mass="79572">MGHSSKEVATLDNAPISEILDGAKRGSTVHLAQLRNRTLKNYTLEFMEVFLLYLQVPEPGFQPTRHQVECAEISFFALLEVVRGSQEYDESLADATGERLATAFKGILCWICCILNLRPDMWPLTLVHELPTNKVQVHDAVASLLLVLCKVHPSVHNIAVTDNFFIELCLMWWVATDQGEPLLYPTGHRNNPTDKDGEGRDLIICLMELAIQANPKGMATCIKSERICTPQLFYLKAARRMVLLSRINQLKHLSHYPNITAENYNLRCMGVLTDNVTIPDPALYEVMMETRVPELYMEALEMISSRSWLASSDYHKKKCFGEILHISQTVIAWTAMRASHVVSTTRGVVEKGLVKLLGNTMCVADEQQNKPWEFIFQVLVSLSTSPKIIALLDPAFTQYIYPKLHSLAEKNVAKGLVTPAISTLKAFASYLDKKTRIRICDNLDHRARTGAVAQGRRPQKEMTCSTCHSVVYCSKKCQREDWEARHRDECHAMAREYLETKRAGTRYWHNTRSFQLTILRRLYEPSSFMWNTSSRPFHNDYQGRRLVITLDAADISDPTTLDVLDDYVKNTTPLLAPHLLKRFNQFVARFKADSPPRSKLALARGIGKDKGTMGLVNGTFFFGDKEVNVVTMFKKSKNTGDPFCNFDVENSMVYTCSHRDRYGTHGGRDGHMERNLKLLYGPNVRELDMFMRSQRRNSS</sequence>
<name>A0A8H6HQ06_9AGAR</name>
<evidence type="ECO:0000313" key="7">
    <source>
        <dbReference type="Proteomes" id="UP000521943"/>
    </source>
</evidence>
<keyword evidence="2 4" id="KW-0863">Zinc-finger</keyword>
<dbReference type="GO" id="GO:0008270">
    <property type="term" value="F:zinc ion binding"/>
    <property type="evidence" value="ECO:0007669"/>
    <property type="project" value="UniProtKB-KW"/>
</dbReference>
<proteinExistence type="predicted"/>
<keyword evidence="1" id="KW-0479">Metal-binding</keyword>
<evidence type="ECO:0000256" key="1">
    <source>
        <dbReference type="ARBA" id="ARBA00022723"/>
    </source>
</evidence>
<keyword evidence="7" id="KW-1185">Reference proteome</keyword>
<dbReference type="InterPro" id="IPR002893">
    <property type="entry name" value="Znf_MYND"/>
</dbReference>
<evidence type="ECO:0000313" key="6">
    <source>
        <dbReference type="EMBL" id="KAF6750551.1"/>
    </source>
</evidence>
<dbReference type="AlphaFoldDB" id="A0A8H6HQ06"/>
<dbReference type="OrthoDB" id="2818817at2759"/>
<evidence type="ECO:0000256" key="2">
    <source>
        <dbReference type="ARBA" id="ARBA00022771"/>
    </source>
</evidence>
<gene>
    <name evidence="6" type="ORF">DFP72DRAFT_1072257</name>
</gene>
<dbReference type="PROSITE" id="PS50865">
    <property type="entry name" value="ZF_MYND_2"/>
    <property type="match status" value="1"/>
</dbReference>
<dbReference type="Proteomes" id="UP000521943">
    <property type="component" value="Unassembled WGS sequence"/>
</dbReference>
<dbReference type="Gene3D" id="6.10.140.2220">
    <property type="match status" value="1"/>
</dbReference>
<comment type="caution">
    <text evidence="6">The sequence shown here is derived from an EMBL/GenBank/DDBJ whole genome shotgun (WGS) entry which is preliminary data.</text>
</comment>
<dbReference type="Pfam" id="PF01753">
    <property type="entry name" value="zf-MYND"/>
    <property type="match status" value="1"/>
</dbReference>
<feature type="domain" description="MYND-type" evidence="5">
    <location>
        <begin position="440"/>
        <end position="490"/>
    </location>
</feature>
<protein>
    <recommendedName>
        <fullName evidence="5">MYND-type domain-containing protein</fullName>
    </recommendedName>
</protein>